<keyword evidence="3" id="KW-1185">Reference proteome</keyword>
<protein>
    <recommendedName>
        <fullName evidence="4">DUF304 domain-containing protein</fullName>
    </recommendedName>
</protein>
<dbReference type="Proteomes" id="UP001157961">
    <property type="component" value="Unassembled WGS sequence"/>
</dbReference>
<feature type="transmembrane region" description="Helical" evidence="1">
    <location>
        <begin position="54"/>
        <end position="72"/>
    </location>
</feature>
<evidence type="ECO:0008006" key="4">
    <source>
        <dbReference type="Google" id="ProtNLM"/>
    </source>
</evidence>
<keyword evidence="1" id="KW-0812">Transmembrane</keyword>
<accession>A0ABY1P9Z1</accession>
<sequence length="146" mass="15619">MPDLLTPTAELLDGETVLESFQGDRSSYIRTNTWIAAGAMAVGMGILWAVGNPYVWTGAVGGLAAVVVRAGYLMSDELAVRWDLTNQRLLGPGGRAISHTNIAELNKLGSFVQVVTKNGDKHLIKYQTDPQATMAAIERVMNGATT</sequence>
<gene>
    <name evidence="2" type="ORF">SAMN06265373_106263</name>
</gene>
<evidence type="ECO:0000313" key="3">
    <source>
        <dbReference type="Proteomes" id="UP001157961"/>
    </source>
</evidence>
<dbReference type="EMBL" id="FXTY01000006">
    <property type="protein sequence ID" value="SMP29621.1"/>
    <property type="molecule type" value="Genomic_DNA"/>
</dbReference>
<feature type="transmembrane region" description="Helical" evidence="1">
    <location>
        <begin position="31"/>
        <end position="48"/>
    </location>
</feature>
<evidence type="ECO:0000256" key="1">
    <source>
        <dbReference type="SAM" id="Phobius"/>
    </source>
</evidence>
<reference evidence="2 3" key="1">
    <citation type="submission" date="2017-05" db="EMBL/GenBank/DDBJ databases">
        <authorList>
            <person name="Varghese N."/>
            <person name="Submissions S."/>
        </authorList>
    </citation>
    <scope>NUCLEOTIDE SEQUENCE [LARGE SCALE GENOMIC DNA]</scope>
    <source>
        <strain evidence="2 3">DSM 29734</strain>
    </source>
</reference>
<organism evidence="2 3">
    <name type="scientific">Shimia sagamensis</name>
    <dbReference type="NCBI Taxonomy" id="1566352"/>
    <lineage>
        <taxon>Bacteria</taxon>
        <taxon>Pseudomonadati</taxon>
        <taxon>Pseudomonadota</taxon>
        <taxon>Alphaproteobacteria</taxon>
        <taxon>Rhodobacterales</taxon>
        <taxon>Roseobacteraceae</taxon>
    </lineage>
</organism>
<name>A0ABY1P9Z1_9RHOB</name>
<keyword evidence="1" id="KW-0472">Membrane</keyword>
<evidence type="ECO:0000313" key="2">
    <source>
        <dbReference type="EMBL" id="SMP29621.1"/>
    </source>
</evidence>
<dbReference type="RefSeq" id="WP_283427100.1">
    <property type="nucleotide sequence ID" value="NZ_FXTY01000006.1"/>
</dbReference>
<proteinExistence type="predicted"/>
<keyword evidence="1" id="KW-1133">Transmembrane helix</keyword>
<comment type="caution">
    <text evidence="2">The sequence shown here is derived from an EMBL/GenBank/DDBJ whole genome shotgun (WGS) entry which is preliminary data.</text>
</comment>